<accession>A0A6M3LHT2</accession>
<dbReference type="EMBL" id="MT143080">
    <property type="protein sequence ID" value="QJA92598.1"/>
    <property type="molecule type" value="Genomic_DNA"/>
</dbReference>
<reference evidence="1" key="1">
    <citation type="submission" date="2020-03" db="EMBL/GenBank/DDBJ databases">
        <title>The deep terrestrial virosphere.</title>
        <authorList>
            <person name="Holmfeldt K."/>
            <person name="Nilsson E."/>
            <person name="Simone D."/>
            <person name="Lopez-Fernandez M."/>
            <person name="Wu X."/>
            <person name="de Brujin I."/>
            <person name="Lundin D."/>
            <person name="Andersson A."/>
            <person name="Bertilsson S."/>
            <person name="Dopson M."/>
        </authorList>
    </citation>
    <scope>NUCLEOTIDE SEQUENCE</scope>
    <source>
        <strain evidence="1">MM415B04563</strain>
    </source>
</reference>
<evidence type="ECO:0000313" key="1">
    <source>
        <dbReference type="EMBL" id="QJA92598.1"/>
    </source>
</evidence>
<dbReference type="Gene3D" id="3.30.40.220">
    <property type="match status" value="1"/>
</dbReference>
<organism evidence="1">
    <name type="scientific">viral metagenome</name>
    <dbReference type="NCBI Taxonomy" id="1070528"/>
    <lineage>
        <taxon>unclassified sequences</taxon>
        <taxon>metagenomes</taxon>
        <taxon>organismal metagenomes</taxon>
    </lineage>
</organism>
<gene>
    <name evidence="1" type="ORF">MM415B04563_0009</name>
</gene>
<name>A0A6M3LHT2_9ZZZZ</name>
<sequence>MKDKQWHKDYNRQYYQAHKIEIIENSKKRLIEHPIINVWMGMKRRCYNPSRKDYKRYGGRGIIVCQEWLDYKTFEKWALANGYRKGLTIDRIDNDGDYEPSNCRFITRAENNLKRWKKGGGK</sequence>
<protein>
    <submittedName>
        <fullName evidence="1">Uncharacterized protein</fullName>
    </submittedName>
</protein>
<proteinExistence type="predicted"/>
<dbReference type="AlphaFoldDB" id="A0A6M3LHT2"/>